<dbReference type="EMBL" id="LXQA010558119">
    <property type="protein sequence ID" value="MCI59145.1"/>
    <property type="molecule type" value="Genomic_DNA"/>
</dbReference>
<keyword evidence="2" id="KW-1185">Reference proteome</keyword>
<protein>
    <submittedName>
        <fullName evidence="1">Uncharacterized protein</fullName>
    </submittedName>
</protein>
<dbReference type="Proteomes" id="UP000265520">
    <property type="component" value="Unassembled WGS sequence"/>
</dbReference>
<evidence type="ECO:0000313" key="1">
    <source>
        <dbReference type="EMBL" id="MCI59145.1"/>
    </source>
</evidence>
<organism evidence="1 2">
    <name type="scientific">Trifolium medium</name>
    <dbReference type="NCBI Taxonomy" id="97028"/>
    <lineage>
        <taxon>Eukaryota</taxon>
        <taxon>Viridiplantae</taxon>
        <taxon>Streptophyta</taxon>
        <taxon>Embryophyta</taxon>
        <taxon>Tracheophyta</taxon>
        <taxon>Spermatophyta</taxon>
        <taxon>Magnoliopsida</taxon>
        <taxon>eudicotyledons</taxon>
        <taxon>Gunneridae</taxon>
        <taxon>Pentapetalae</taxon>
        <taxon>rosids</taxon>
        <taxon>fabids</taxon>
        <taxon>Fabales</taxon>
        <taxon>Fabaceae</taxon>
        <taxon>Papilionoideae</taxon>
        <taxon>50 kb inversion clade</taxon>
        <taxon>NPAAA clade</taxon>
        <taxon>Hologalegina</taxon>
        <taxon>IRL clade</taxon>
        <taxon>Trifolieae</taxon>
        <taxon>Trifolium</taxon>
    </lineage>
</organism>
<reference evidence="1 2" key="1">
    <citation type="journal article" date="2018" name="Front. Plant Sci.">
        <title>Red Clover (Trifolium pratense) and Zigzag Clover (T. medium) - A Picture of Genomic Similarities and Differences.</title>
        <authorList>
            <person name="Dluhosova J."/>
            <person name="Istvanek J."/>
            <person name="Nedelnik J."/>
            <person name="Repkova J."/>
        </authorList>
    </citation>
    <scope>NUCLEOTIDE SEQUENCE [LARGE SCALE GENOMIC DNA]</scope>
    <source>
        <strain evidence="2">cv. 10/8</strain>
        <tissue evidence="1">Leaf</tissue>
    </source>
</reference>
<proteinExistence type="predicted"/>
<name>A0A392TGU1_9FABA</name>
<accession>A0A392TGU1</accession>
<feature type="non-terminal residue" evidence="1">
    <location>
        <position position="48"/>
    </location>
</feature>
<comment type="caution">
    <text evidence="1">The sequence shown here is derived from an EMBL/GenBank/DDBJ whole genome shotgun (WGS) entry which is preliminary data.</text>
</comment>
<sequence length="48" mass="5536">MGRDVLESEYSRLSKVARSGANLSNRLWELLKEKLLDRLFDVGTSLRL</sequence>
<evidence type="ECO:0000313" key="2">
    <source>
        <dbReference type="Proteomes" id="UP000265520"/>
    </source>
</evidence>
<dbReference type="AlphaFoldDB" id="A0A392TGU1"/>